<keyword evidence="6" id="KW-1185">Reference proteome</keyword>
<evidence type="ECO:0000256" key="2">
    <source>
        <dbReference type="ARBA" id="ARBA00022695"/>
    </source>
</evidence>
<dbReference type="GO" id="GO:0016779">
    <property type="term" value="F:nucleotidyltransferase activity"/>
    <property type="evidence" value="ECO:0007669"/>
    <property type="project" value="UniProtKB-KW"/>
</dbReference>
<dbReference type="EMBL" id="CP003697">
    <property type="protein sequence ID" value="AGF71123.1"/>
    <property type="molecule type" value="Genomic_DNA"/>
</dbReference>
<dbReference type="NCBIfam" id="TIGR03135">
    <property type="entry name" value="malonate_mdcG"/>
    <property type="match status" value="1"/>
</dbReference>
<accession>M1NI90</accession>
<evidence type="ECO:0000256" key="1">
    <source>
        <dbReference type="ARBA" id="ARBA00022679"/>
    </source>
</evidence>
<protein>
    <recommendedName>
        <fullName evidence="7">Phosphoribosyl-dephospho-CoA transferase</fullName>
    </recommendedName>
</protein>
<dbReference type="Pfam" id="PF20866">
    <property type="entry name" value="MdcG_N"/>
    <property type="match status" value="1"/>
</dbReference>
<dbReference type="Proteomes" id="UP000011723">
    <property type="component" value="Chromosome"/>
</dbReference>
<gene>
    <name evidence="5" type="ORF">A605_00535</name>
</gene>
<proteinExistence type="predicted"/>
<dbReference type="STRING" id="1121362.A605_00535"/>
<feature type="domain" description="Phosphoribosyl-dephospho-CoA transferase MdcG C-terminal" evidence="3">
    <location>
        <begin position="77"/>
        <end position="196"/>
    </location>
</feature>
<dbReference type="InterPro" id="IPR048903">
    <property type="entry name" value="MdcG_N"/>
</dbReference>
<evidence type="ECO:0000259" key="4">
    <source>
        <dbReference type="Pfam" id="PF20866"/>
    </source>
</evidence>
<sequence length="198" mass="21077">MAQLSKQAAGADQAWVSEALATAPWAVIRRARPNDQASLAIGIRGKERHQRWAAEVEITAVTERVTVNEARGLPIHRPQLKAFQALTVLDDQGFPLIWGPGGSVGFELVTGAETVRESSDVDLILYAPLPLEDAAIKAVDTAARAAAEASGTRIDILVETPSGGVVFPELARSVGLIPKPTVMLRTSTGPELVNDPWS</sequence>
<evidence type="ECO:0008006" key="7">
    <source>
        <dbReference type="Google" id="ProtNLM"/>
    </source>
</evidence>
<name>M1NI90_9CORY</name>
<keyword evidence="2" id="KW-0548">Nucleotidyltransferase</keyword>
<dbReference type="Pfam" id="PF10620">
    <property type="entry name" value="MdcG"/>
    <property type="match status" value="1"/>
</dbReference>
<evidence type="ECO:0000259" key="3">
    <source>
        <dbReference type="Pfam" id="PF10620"/>
    </source>
</evidence>
<dbReference type="KEGG" id="chn:A605_00535"/>
<dbReference type="AlphaFoldDB" id="M1NI90"/>
<dbReference type="HOGENOM" id="CLU_111981_0_0_11"/>
<reference evidence="5 6" key="1">
    <citation type="journal article" date="2012" name="Stand. Genomic Sci.">
        <title>Genome sequence of the halotolerant bacterium Corynebacterium halotolerans type strain YIM 70093(T) (= DSM 44683(T)).</title>
        <authorList>
            <person name="Ruckert C."/>
            <person name="Albersmeier A."/>
            <person name="Al-Dilaimi A."/>
            <person name="Niehaus K."/>
            <person name="Szczepanowski R."/>
            <person name="Kalinowski J."/>
        </authorList>
    </citation>
    <scope>NUCLEOTIDE SEQUENCE [LARGE SCALE GENOMIC DNA]</scope>
    <source>
        <strain evidence="5">YIM 70093</strain>
    </source>
</reference>
<evidence type="ECO:0000313" key="6">
    <source>
        <dbReference type="Proteomes" id="UP000011723"/>
    </source>
</evidence>
<evidence type="ECO:0000313" key="5">
    <source>
        <dbReference type="EMBL" id="AGF71123.1"/>
    </source>
</evidence>
<organism evidence="5 6">
    <name type="scientific">Corynebacterium halotolerans YIM 70093 = DSM 44683</name>
    <dbReference type="NCBI Taxonomy" id="1121362"/>
    <lineage>
        <taxon>Bacteria</taxon>
        <taxon>Bacillati</taxon>
        <taxon>Actinomycetota</taxon>
        <taxon>Actinomycetes</taxon>
        <taxon>Mycobacteriales</taxon>
        <taxon>Corynebacteriaceae</taxon>
        <taxon>Corynebacterium</taxon>
    </lineage>
</organism>
<dbReference type="InterPro" id="IPR049180">
    <property type="entry name" value="MdcG_C"/>
</dbReference>
<dbReference type="NCBIfam" id="NF002332">
    <property type="entry name" value="PRK01293.1"/>
    <property type="match status" value="1"/>
</dbReference>
<feature type="domain" description="Phosphoribosyl-dephospho-CoA transferase MdcG N-terminal" evidence="4">
    <location>
        <begin position="8"/>
        <end position="65"/>
    </location>
</feature>
<keyword evidence="1" id="KW-0808">Transferase</keyword>
<dbReference type="InterPro" id="IPR017557">
    <property type="entry name" value="Holo-ACP_synthase"/>
</dbReference>